<evidence type="ECO:0000313" key="2">
    <source>
        <dbReference type="EMBL" id="OJT08359.1"/>
    </source>
</evidence>
<evidence type="ECO:0000313" key="3">
    <source>
        <dbReference type="Proteomes" id="UP000184267"/>
    </source>
</evidence>
<comment type="similarity">
    <text evidence="1">Belongs to the short-chain dehydrogenases/reductases (SDR) family.</text>
</comment>
<dbReference type="PRINTS" id="PR00080">
    <property type="entry name" value="SDRFAMILY"/>
</dbReference>
<dbReference type="OrthoDB" id="7289984at2759"/>
<comment type="caution">
    <text evidence="2">The sequence shown here is derived from an EMBL/GenBank/DDBJ whole genome shotgun (WGS) entry which is preliminary data.</text>
</comment>
<organism evidence="2 3">
    <name type="scientific">Trametes pubescens</name>
    <name type="common">White-rot fungus</name>
    <dbReference type="NCBI Taxonomy" id="154538"/>
    <lineage>
        <taxon>Eukaryota</taxon>
        <taxon>Fungi</taxon>
        <taxon>Dikarya</taxon>
        <taxon>Basidiomycota</taxon>
        <taxon>Agaricomycotina</taxon>
        <taxon>Agaricomycetes</taxon>
        <taxon>Polyporales</taxon>
        <taxon>Polyporaceae</taxon>
        <taxon>Trametes</taxon>
    </lineage>
</organism>
<dbReference type="EMBL" id="MNAD01001049">
    <property type="protein sequence ID" value="OJT08359.1"/>
    <property type="molecule type" value="Genomic_DNA"/>
</dbReference>
<dbReference type="OMA" id="GIGLEYC"/>
<dbReference type="PANTHER" id="PTHR45458">
    <property type="entry name" value="SHORT-CHAIN DEHYDROGENASE/REDUCTASE SDR"/>
    <property type="match status" value="1"/>
</dbReference>
<proteinExistence type="inferred from homology"/>
<gene>
    <name evidence="2" type="ORF">TRAPUB_744</name>
</gene>
<keyword evidence="3" id="KW-1185">Reference proteome</keyword>
<dbReference type="InterPro" id="IPR002347">
    <property type="entry name" value="SDR_fam"/>
</dbReference>
<dbReference type="GO" id="GO:0016616">
    <property type="term" value="F:oxidoreductase activity, acting on the CH-OH group of donors, NAD or NADP as acceptor"/>
    <property type="evidence" value="ECO:0007669"/>
    <property type="project" value="TreeGrafter"/>
</dbReference>
<sequence>MLVCLLRASRGIGLELVKQLLESPNNLVIAACRTPEKAVALNALKSSAKGSLHVIRLEVTDFDSVRAVPQAIAPILGEHGLDYLINNAGIARQDTPLTLDPEVFLETLRTNTVGPALLTQVCIPFLDKGKEKKVLNISSTLGSIAKADLFEHLRSGGAASYSISKSALNMLTYKLKLERPDLIVITLCPGWVKTDLGGENAVLEAKESIAGIIKVITSATATDSGKYLSYTGEAIPW</sequence>
<dbReference type="SUPFAM" id="SSF51735">
    <property type="entry name" value="NAD(P)-binding Rossmann-fold domains"/>
    <property type="match status" value="1"/>
</dbReference>
<dbReference type="CDD" id="cd05325">
    <property type="entry name" value="carb_red_sniffer_like_SDR_c"/>
    <property type="match status" value="1"/>
</dbReference>
<evidence type="ECO:0008006" key="4">
    <source>
        <dbReference type="Google" id="ProtNLM"/>
    </source>
</evidence>
<protein>
    <recommendedName>
        <fullName evidence="4">C-factor</fullName>
    </recommendedName>
</protein>
<dbReference type="Gene3D" id="3.40.50.720">
    <property type="entry name" value="NAD(P)-binding Rossmann-like Domain"/>
    <property type="match status" value="1"/>
</dbReference>
<dbReference type="PRINTS" id="PR00081">
    <property type="entry name" value="GDHRDH"/>
</dbReference>
<name>A0A1M2VL81_TRAPU</name>
<dbReference type="InterPro" id="IPR052184">
    <property type="entry name" value="SDR_enzymes"/>
</dbReference>
<dbReference type="Pfam" id="PF00106">
    <property type="entry name" value="adh_short"/>
    <property type="match status" value="1"/>
</dbReference>
<reference evidence="2 3" key="1">
    <citation type="submission" date="2016-10" db="EMBL/GenBank/DDBJ databases">
        <title>Genome sequence of the basidiomycete white-rot fungus Trametes pubescens.</title>
        <authorList>
            <person name="Makela M.R."/>
            <person name="Granchi Z."/>
            <person name="Peng M."/>
            <person name="De Vries R.P."/>
            <person name="Grigoriev I."/>
            <person name="Riley R."/>
            <person name="Hilden K."/>
        </authorList>
    </citation>
    <scope>NUCLEOTIDE SEQUENCE [LARGE SCALE GENOMIC DNA]</scope>
    <source>
        <strain evidence="2 3">FBCC735</strain>
    </source>
</reference>
<evidence type="ECO:0000256" key="1">
    <source>
        <dbReference type="RuleBase" id="RU000363"/>
    </source>
</evidence>
<dbReference type="PANTHER" id="PTHR45458:SF1">
    <property type="entry name" value="SHORT CHAIN DEHYDROGENASE"/>
    <property type="match status" value="1"/>
</dbReference>
<dbReference type="AlphaFoldDB" id="A0A1M2VL81"/>
<dbReference type="Proteomes" id="UP000184267">
    <property type="component" value="Unassembled WGS sequence"/>
</dbReference>
<accession>A0A1M2VL81</accession>
<dbReference type="InterPro" id="IPR036291">
    <property type="entry name" value="NAD(P)-bd_dom_sf"/>
</dbReference>